<accession>A0AA35SSE7</accession>
<dbReference type="Proteomes" id="UP001174909">
    <property type="component" value="Unassembled WGS sequence"/>
</dbReference>
<name>A0AA35SSE7_GEOBA</name>
<sequence>SRAWHTILPPLVHTHSIGSVEDPVDRRGIEARLLNQALNGTLSVSTTGYDPSYFMGVAGRHDFSKDVNVFGKVLASQYIEGTER</sequence>
<reference evidence="1" key="1">
    <citation type="submission" date="2023-03" db="EMBL/GenBank/DDBJ databases">
        <authorList>
            <person name="Steffen K."/>
            <person name="Cardenas P."/>
        </authorList>
    </citation>
    <scope>NUCLEOTIDE SEQUENCE</scope>
</reference>
<dbReference type="AlphaFoldDB" id="A0AA35SSE7"/>
<feature type="non-terminal residue" evidence="1">
    <location>
        <position position="84"/>
    </location>
</feature>
<gene>
    <name evidence="1" type="ORF">GBAR_LOCUS19422</name>
</gene>
<keyword evidence="2" id="KW-1185">Reference proteome</keyword>
<organism evidence="1 2">
    <name type="scientific">Geodia barretti</name>
    <name type="common">Barrett's horny sponge</name>
    <dbReference type="NCBI Taxonomy" id="519541"/>
    <lineage>
        <taxon>Eukaryota</taxon>
        <taxon>Metazoa</taxon>
        <taxon>Porifera</taxon>
        <taxon>Demospongiae</taxon>
        <taxon>Heteroscleromorpha</taxon>
        <taxon>Tetractinellida</taxon>
        <taxon>Astrophorina</taxon>
        <taxon>Geodiidae</taxon>
        <taxon>Geodia</taxon>
    </lineage>
</organism>
<dbReference type="EMBL" id="CASHTH010002737">
    <property type="protein sequence ID" value="CAI8034518.1"/>
    <property type="molecule type" value="Genomic_DNA"/>
</dbReference>
<proteinExistence type="predicted"/>
<protein>
    <submittedName>
        <fullName evidence="1">Uncharacterized protein</fullName>
    </submittedName>
</protein>
<feature type="non-terminal residue" evidence="1">
    <location>
        <position position="1"/>
    </location>
</feature>
<evidence type="ECO:0000313" key="2">
    <source>
        <dbReference type="Proteomes" id="UP001174909"/>
    </source>
</evidence>
<comment type="caution">
    <text evidence="1">The sequence shown here is derived from an EMBL/GenBank/DDBJ whole genome shotgun (WGS) entry which is preliminary data.</text>
</comment>
<evidence type="ECO:0000313" key="1">
    <source>
        <dbReference type="EMBL" id="CAI8034518.1"/>
    </source>
</evidence>